<comment type="caution">
    <text evidence="20">The sequence shown here is derived from an EMBL/GenBank/DDBJ whole genome shotgun (WGS) entry which is preliminary data.</text>
</comment>
<keyword evidence="18" id="KW-0460">Magnesium</keyword>
<dbReference type="InterPro" id="IPR000829">
    <property type="entry name" value="DAGK"/>
</dbReference>
<feature type="binding site" evidence="17">
    <location>
        <begin position="95"/>
        <end position="96"/>
    </location>
    <ligand>
        <name>ATP</name>
        <dbReference type="ChEBI" id="CHEBI:30616"/>
    </ligand>
</feature>
<dbReference type="Gene3D" id="1.10.287.3610">
    <property type="match status" value="1"/>
</dbReference>
<dbReference type="CDD" id="cd14263">
    <property type="entry name" value="DAGK_IM_like"/>
    <property type="match status" value="1"/>
</dbReference>
<evidence type="ECO:0000256" key="13">
    <source>
        <dbReference type="ARBA" id="ARBA00023209"/>
    </source>
</evidence>
<evidence type="ECO:0000256" key="5">
    <source>
        <dbReference type="ARBA" id="ARBA00022679"/>
    </source>
</evidence>
<feature type="active site" description="Proton acceptor" evidence="15">
    <location>
        <position position="70"/>
    </location>
</feature>
<keyword evidence="5" id="KW-0808">Transferase</keyword>
<keyword evidence="7 17" id="KW-0547">Nucleotide-binding</keyword>
<feature type="transmembrane region" description="Helical" evidence="19">
    <location>
        <begin position="97"/>
        <end position="115"/>
    </location>
</feature>
<dbReference type="GO" id="GO:0016301">
    <property type="term" value="F:kinase activity"/>
    <property type="evidence" value="ECO:0007669"/>
    <property type="project" value="UniProtKB-KW"/>
</dbReference>
<evidence type="ECO:0000256" key="3">
    <source>
        <dbReference type="ARBA" id="ARBA00022475"/>
    </source>
</evidence>
<keyword evidence="12 19" id="KW-0472">Membrane</keyword>
<evidence type="ECO:0000313" key="20">
    <source>
        <dbReference type="EMBL" id="MBD2186452.1"/>
    </source>
</evidence>
<evidence type="ECO:0000256" key="11">
    <source>
        <dbReference type="ARBA" id="ARBA00023098"/>
    </source>
</evidence>
<organism evidence="20 21">
    <name type="scientific">Aerosakkonema funiforme FACHB-1375</name>
    <dbReference type="NCBI Taxonomy" id="2949571"/>
    <lineage>
        <taxon>Bacteria</taxon>
        <taxon>Bacillati</taxon>
        <taxon>Cyanobacteriota</taxon>
        <taxon>Cyanophyceae</taxon>
        <taxon>Oscillatoriophycideae</taxon>
        <taxon>Aerosakkonematales</taxon>
        <taxon>Aerosakkonemataceae</taxon>
        <taxon>Aerosakkonema</taxon>
    </lineage>
</organism>
<comment type="cofactor">
    <cofactor evidence="18">
        <name>Mg(2+)</name>
        <dbReference type="ChEBI" id="CHEBI:18420"/>
    </cofactor>
    <text evidence="18">Mn(2+), Zn(2+), Cd(2+) and Co(2+) support activity to lesser extents.</text>
</comment>
<keyword evidence="3" id="KW-1003">Cell membrane</keyword>
<evidence type="ECO:0000256" key="4">
    <source>
        <dbReference type="ARBA" id="ARBA00022516"/>
    </source>
</evidence>
<dbReference type="GO" id="GO:0046872">
    <property type="term" value="F:metal ion binding"/>
    <property type="evidence" value="ECO:0007669"/>
    <property type="project" value="UniProtKB-KW"/>
</dbReference>
<evidence type="ECO:0000256" key="17">
    <source>
        <dbReference type="PIRSR" id="PIRSR600829-3"/>
    </source>
</evidence>
<dbReference type="PANTHER" id="PTHR34299:SF1">
    <property type="entry name" value="DIACYLGLYCEROL KINASE"/>
    <property type="match status" value="1"/>
</dbReference>
<reference evidence="20" key="2">
    <citation type="submission" date="2020-08" db="EMBL/GenBank/DDBJ databases">
        <authorList>
            <person name="Chen M."/>
            <person name="Teng W."/>
            <person name="Zhao L."/>
            <person name="Hu C."/>
            <person name="Zhou Y."/>
            <person name="Han B."/>
            <person name="Song L."/>
            <person name="Shu W."/>
        </authorList>
    </citation>
    <scope>NUCLEOTIDE SEQUENCE</scope>
    <source>
        <strain evidence="20">FACHB-1375</strain>
    </source>
</reference>
<comment type="similarity">
    <text evidence="2">Belongs to the bacterial diacylglycerol kinase family.</text>
</comment>
<keyword evidence="18" id="KW-0479">Metal-binding</keyword>
<dbReference type="InterPro" id="IPR036945">
    <property type="entry name" value="DAGK_sf"/>
</dbReference>
<name>A0A926VM38_9CYAN</name>
<evidence type="ECO:0000256" key="7">
    <source>
        <dbReference type="ARBA" id="ARBA00022741"/>
    </source>
</evidence>
<keyword evidence="21" id="KW-1185">Reference proteome</keyword>
<dbReference type="PANTHER" id="PTHR34299">
    <property type="entry name" value="DIACYLGLYCEROL KINASE"/>
    <property type="match status" value="1"/>
</dbReference>
<dbReference type="AlphaFoldDB" id="A0A926VM38"/>
<evidence type="ECO:0000256" key="8">
    <source>
        <dbReference type="ARBA" id="ARBA00022777"/>
    </source>
</evidence>
<sequence>MSSKFRKSGYHPIRKIKVVLSRLRIAVATEFSVAYKVVLSVLILVISFSFRQWVDLTLIFFATGLMLVAELFNSALEALCDFWQERQDERIRTIKDISAAAVGISILVWAVTLILESSHLWSLLKR</sequence>
<keyword evidence="8 20" id="KW-0418">Kinase</keyword>
<feature type="binding site" evidence="16">
    <location>
        <position position="70"/>
    </location>
    <ligand>
        <name>substrate</name>
    </ligand>
</feature>
<protein>
    <submittedName>
        <fullName evidence="20">Diacylglycerol kinase</fullName>
    </submittedName>
</protein>
<evidence type="ECO:0000256" key="10">
    <source>
        <dbReference type="ARBA" id="ARBA00022989"/>
    </source>
</evidence>
<feature type="transmembrane region" description="Helical" evidence="19">
    <location>
        <begin position="21"/>
        <end position="50"/>
    </location>
</feature>
<evidence type="ECO:0000313" key="21">
    <source>
        <dbReference type="Proteomes" id="UP000641646"/>
    </source>
</evidence>
<evidence type="ECO:0000256" key="9">
    <source>
        <dbReference type="ARBA" id="ARBA00022840"/>
    </source>
</evidence>
<keyword evidence="14" id="KW-1208">Phospholipid metabolism</keyword>
<dbReference type="GO" id="GO:0008654">
    <property type="term" value="P:phospholipid biosynthetic process"/>
    <property type="evidence" value="ECO:0007669"/>
    <property type="project" value="UniProtKB-KW"/>
</dbReference>
<feature type="binding site" evidence="18">
    <location>
        <position position="30"/>
    </location>
    <ligand>
        <name>a divalent metal cation</name>
        <dbReference type="ChEBI" id="CHEBI:60240"/>
    </ligand>
</feature>
<dbReference type="RefSeq" id="WP_190475800.1">
    <property type="nucleotide sequence ID" value="NZ_JACJPW010000212.1"/>
</dbReference>
<keyword evidence="13" id="KW-0594">Phospholipid biosynthesis</keyword>
<gene>
    <name evidence="20" type="ORF">H6G03_36290</name>
</gene>
<feature type="binding site" evidence="17">
    <location>
        <position position="77"/>
    </location>
    <ligand>
        <name>ATP</name>
        <dbReference type="ChEBI" id="CHEBI:30616"/>
    </ligand>
</feature>
<evidence type="ECO:0000256" key="19">
    <source>
        <dbReference type="SAM" id="Phobius"/>
    </source>
</evidence>
<evidence type="ECO:0000256" key="12">
    <source>
        <dbReference type="ARBA" id="ARBA00023136"/>
    </source>
</evidence>
<keyword evidence="4" id="KW-0444">Lipid biosynthesis</keyword>
<dbReference type="Pfam" id="PF01219">
    <property type="entry name" value="DAGK_prokar"/>
    <property type="match status" value="1"/>
</dbReference>
<keyword evidence="6 19" id="KW-0812">Transmembrane</keyword>
<evidence type="ECO:0000256" key="1">
    <source>
        <dbReference type="ARBA" id="ARBA00004651"/>
    </source>
</evidence>
<dbReference type="GO" id="GO:0005886">
    <property type="term" value="C:plasma membrane"/>
    <property type="evidence" value="ECO:0007669"/>
    <property type="project" value="UniProtKB-SubCell"/>
</dbReference>
<keyword evidence="9 17" id="KW-0067">ATP-binding</keyword>
<evidence type="ECO:0000256" key="2">
    <source>
        <dbReference type="ARBA" id="ARBA00005967"/>
    </source>
</evidence>
<feature type="binding site" evidence="17">
    <location>
        <position position="30"/>
    </location>
    <ligand>
        <name>ATP</name>
        <dbReference type="ChEBI" id="CHEBI:30616"/>
    </ligand>
</feature>
<keyword evidence="11" id="KW-0443">Lipid metabolism</keyword>
<evidence type="ECO:0000256" key="14">
    <source>
        <dbReference type="ARBA" id="ARBA00023264"/>
    </source>
</evidence>
<keyword evidence="10 19" id="KW-1133">Transmembrane helix</keyword>
<reference evidence="20" key="1">
    <citation type="journal article" date="2015" name="ISME J.">
        <title>Draft Genome Sequence of Streptomyces incarnatus NRRL8089, which Produces the Nucleoside Antibiotic Sinefungin.</title>
        <authorList>
            <person name="Oshima K."/>
            <person name="Hattori M."/>
            <person name="Shimizu H."/>
            <person name="Fukuda K."/>
            <person name="Nemoto M."/>
            <person name="Inagaki K."/>
            <person name="Tamura T."/>
        </authorList>
    </citation>
    <scope>NUCLEOTIDE SEQUENCE</scope>
    <source>
        <strain evidence="20">FACHB-1375</strain>
    </source>
</reference>
<accession>A0A926VM38</accession>
<evidence type="ECO:0000256" key="15">
    <source>
        <dbReference type="PIRSR" id="PIRSR600829-1"/>
    </source>
</evidence>
<feature type="transmembrane region" description="Helical" evidence="19">
    <location>
        <begin position="56"/>
        <end position="76"/>
    </location>
</feature>
<proteinExistence type="inferred from homology"/>
<dbReference type="EMBL" id="JACJPW010000212">
    <property type="protein sequence ID" value="MBD2186452.1"/>
    <property type="molecule type" value="Genomic_DNA"/>
</dbReference>
<comment type="subcellular location">
    <subcellularLocation>
        <location evidence="1">Cell membrane</location>
        <topology evidence="1">Multi-pass membrane protein</topology>
    </subcellularLocation>
</comment>
<evidence type="ECO:0000256" key="6">
    <source>
        <dbReference type="ARBA" id="ARBA00022692"/>
    </source>
</evidence>
<dbReference type="Proteomes" id="UP000641646">
    <property type="component" value="Unassembled WGS sequence"/>
</dbReference>
<evidence type="ECO:0000256" key="16">
    <source>
        <dbReference type="PIRSR" id="PIRSR600829-2"/>
    </source>
</evidence>
<feature type="binding site" evidence="18">
    <location>
        <position position="77"/>
    </location>
    <ligand>
        <name>a divalent metal cation</name>
        <dbReference type="ChEBI" id="CHEBI:60240"/>
    </ligand>
</feature>
<evidence type="ECO:0000256" key="18">
    <source>
        <dbReference type="PIRSR" id="PIRSR600829-4"/>
    </source>
</evidence>
<dbReference type="GO" id="GO:0005524">
    <property type="term" value="F:ATP binding"/>
    <property type="evidence" value="ECO:0007669"/>
    <property type="project" value="UniProtKB-KW"/>
</dbReference>